<keyword evidence="8" id="KW-1185">Reference proteome</keyword>
<organism evidence="7 8">
    <name type="scientific">Baudoinia panamericana (strain UAMH 10762)</name>
    <name type="common">Angels' share fungus</name>
    <name type="synonym">Baudoinia compniacensis (strain UAMH 10762)</name>
    <dbReference type="NCBI Taxonomy" id="717646"/>
    <lineage>
        <taxon>Eukaryota</taxon>
        <taxon>Fungi</taxon>
        <taxon>Dikarya</taxon>
        <taxon>Ascomycota</taxon>
        <taxon>Pezizomycotina</taxon>
        <taxon>Dothideomycetes</taxon>
        <taxon>Dothideomycetidae</taxon>
        <taxon>Mycosphaerellales</taxon>
        <taxon>Teratosphaeriaceae</taxon>
        <taxon>Baudoinia</taxon>
    </lineage>
</organism>
<dbReference type="Gene3D" id="3.30.9.10">
    <property type="entry name" value="D-Amino Acid Oxidase, subunit A, domain 2"/>
    <property type="match status" value="1"/>
</dbReference>
<evidence type="ECO:0000256" key="2">
    <source>
        <dbReference type="ARBA" id="ARBA00022630"/>
    </source>
</evidence>
<dbReference type="GeneID" id="19107913"/>
<dbReference type="Pfam" id="PF07976">
    <property type="entry name" value="Phe_hydrox_dim"/>
    <property type="match status" value="1"/>
</dbReference>
<dbReference type="InterPro" id="IPR036188">
    <property type="entry name" value="FAD/NAD-bd_sf"/>
</dbReference>
<keyword evidence="4" id="KW-0560">Oxidoreductase</keyword>
<sequence>MESFTDLLIVGAGPAGLMLAAWASQFNVSARLIDNQAERTGSGHADGLHSRTLEILDSFDVVDGVLKDAYRVNELASWNPDPHNPNYVKRTARLAAQPHDLSRFPQVSLNQGLTEQVLLDYLDRTGRVRLERSTRPESLVVDDGLCDSDEAHPITLTIRNTANGCAAETVRAKYVVGCDGAHSWVRKQLGIRMEGEHTNKHFGVMDIVPLTDFPDIRLSCIIHSNCGSIMTVPREHRLVRLYVQLGETKAGERSSAQSATPQTILDQARSVMRPYSLDFRICDWQSVYTIGQRVASRFSYRDRIFLCGDAVHTHSPMMGQGMNVSMQDSFNLGWKLGSVLEGSAKREILTTYEAERRSIALQLIELDREMAEFYSHGPSEQSREYQKYREGFGRFLSGVAVKYGPGQLVSQSLSITKAKSSTNGAACSHASVTSDPERAKGVTIGQRMPSLKVVCQAEANVIHLADVLPSNGRWRVVVFAGDLTTPQQWEKTQALGELLGKVCRRYTGGAERTHSAIEVLLIHSGARTAFDILRLHDVYHPWDETLGWDYWKVFADDAGSMDPGCKDSQAYHGYGVDMHTGCVVVLRPDHHVSYIGSLEDGKDISTFFEGVLLPQRKSQHEVNDGSNP</sequence>
<dbReference type="eggNOG" id="KOG3855">
    <property type="taxonomic scope" value="Eukaryota"/>
</dbReference>
<dbReference type="InterPro" id="IPR036249">
    <property type="entry name" value="Thioredoxin-like_sf"/>
</dbReference>
<proteinExistence type="inferred from homology"/>
<reference evidence="7 8" key="1">
    <citation type="journal article" date="2012" name="PLoS Pathog.">
        <title>Diverse lifestyles and strategies of plant pathogenesis encoded in the genomes of eighteen Dothideomycetes fungi.</title>
        <authorList>
            <person name="Ohm R.A."/>
            <person name="Feau N."/>
            <person name="Henrissat B."/>
            <person name="Schoch C.L."/>
            <person name="Horwitz B.A."/>
            <person name="Barry K.W."/>
            <person name="Condon B.J."/>
            <person name="Copeland A.C."/>
            <person name="Dhillon B."/>
            <person name="Glaser F."/>
            <person name="Hesse C.N."/>
            <person name="Kosti I."/>
            <person name="LaButti K."/>
            <person name="Lindquist E.A."/>
            <person name="Lucas S."/>
            <person name="Salamov A.A."/>
            <person name="Bradshaw R.E."/>
            <person name="Ciuffetti L."/>
            <person name="Hamelin R.C."/>
            <person name="Kema G.H.J."/>
            <person name="Lawrence C."/>
            <person name="Scott J.A."/>
            <person name="Spatafora J.W."/>
            <person name="Turgeon B.G."/>
            <person name="de Wit P.J.G.M."/>
            <person name="Zhong S."/>
            <person name="Goodwin S.B."/>
            <person name="Grigoriev I.V."/>
        </authorList>
    </citation>
    <scope>NUCLEOTIDE SEQUENCE [LARGE SCALE GENOMIC DNA]</scope>
    <source>
        <strain evidence="7 8">UAMH 10762</strain>
    </source>
</reference>
<dbReference type="OrthoDB" id="1716816at2759"/>
<name>M2N4Y4_BAUPA</name>
<dbReference type="SUPFAM" id="SSF52833">
    <property type="entry name" value="Thioredoxin-like"/>
    <property type="match status" value="1"/>
</dbReference>
<dbReference type="CDD" id="cd02979">
    <property type="entry name" value="PHOX_C"/>
    <property type="match status" value="1"/>
</dbReference>
<dbReference type="PANTHER" id="PTHR43004:SF20">
    <property type="entry name" value="2-MONOOXYGENASE, PUTATIVE (AFU_ORTHOLOGUE AFUA_1G13660)-RELATED"/>
    <property type="match status" value="1"/>
</dbReference>
<keyword evidence="3" id="KW-0274">FAD</keyword>
<dbReference type="Gene3D" id="3.40.30.20">
    <property type="match status" value="1"/>
</dbReference>
<evidence type="ECO:0000259" key="6">
    <source>
        <dbReference type="Pfam" id="PF07976"/>
    </source>
</evidence>
<gene>
    <name evidence="7" type="ORF">BAUCODRAFT_124812</name>
</gene>
<dbReference type="PRINTS" id="PR00420">
    <property type="entry name" value="RNGMNOXGNASE"/>
</dbReference>
<dbReference type="SUPFAM" id="SSF54373">
    <property type="entry name" value="FAD-linked reductases, C-terminal domain"/>
    <property type="match status" value="1"/>
</dbReference>
<dbReference type="SUPFAM" id="SSF51905">
    <property type="entry name" value="FAD/NAD(P)-binding domain"/>
    <property type="match status" value="1"/>
</dbReference>
<feature type="domain" description="Phenol hydroxylase-like C-terminal dimerisation" evidence="6">
    <location>
        <begin position="401"/>
        <end position="615"/>
    </location>
</feature>
<comment type="similarity">
    <text evidence="1">Belongs to the PheA/TfdB FAD monooxygenase family.</text>
</comment>
<dbReference type="GO" id="GO:0016709">
    <property type="term" value="F:oxidoreductase activity, acting on paired donors, with incorporation or reduction of molecular oxygen, NAD(P)H as one donor, and incorporation of one atom of oxygen"/>
    <property type="evidence" value="ECO:0007669"/>
    <property type="project" value="UniProtKB-ARBA"/>
</dbReference>
<dbReference type="PANTHER" id="PTHR43004">
    <property type="entry name" value="TRK SYSTEM POTASSIUM UPTAKE PROTEIN"/>
    <property type="match status" value="1"/>
</dbReference>
<evidence type="ECO:0000256" key="3">
    <source>
        <dbReference type="ARBA" id="ARBA00022827"/>
    </source>
</evidence>
<evidence type="ECO:0008006" key="9">
    <source>
        <dbReference type="Google" id="ProtNLM"/>
    </source>
</evidence>
<evidence type="ECO:0000256" key="4">
    <source>
        <dbReference type="ARBA" id="ARBA00023002"/>
    </source>
</evidence>
<dbReference type="HOGENOM" id="CLU_009665_9_2_1"/>
<keyword evidence="2" id="KW-0285">Flavoprotein</keyword>
<dbReference type="EMBL" id="KB445559">
    <property type="protein sequence ID" value="EMC94079.1"/>
    <property type="molecule type" value="Genomic_DNA"/>
</dbReference>
<evidence type="ECO:0000313" key="7">
    <source>
        <dbReference type="EMBL" id="EMC94079.1"/>
    </source>
</evidence>
<evidence type="ECO:0000259" key="5">
    <source>
        <dbReference type="Pfam" id="PF01494"/>
    </source>
</evidence>
<feature type="domain" description="FAD-binding" evidence="5">
    <location>
        <begin position="5"/>
        <end position="365"/>
    </location>
</feature>
<evidence type="ECO:0000313" key="8">
    <source>
        <dbReference type="Proteomes" id="UP000011761"/>
    </source>
</evidence>
<dbReference type="InterPro" id="IPR002938">
    <property type="entry name" value="FAD-bd"/>
</dbReference>
<dbReference type="RefSeq" id="XP_007679023.1">
    <property type="nucleotide sequence ID" value="XM_007680833.1"/>
</dbReference>
<dbReference type="Proteomes" id="UP000011761">
    <property type="component" value="Unassembled WGS sequence"/>
</dbReference>
<dbReference type="OMA" id="HCDWWSI"/>
<dbReference type="Gene3D" id="3.50.50.60">
    <property type="entry name" value="FAD/NAD(P)-binding domain"/>
    <property type="match status" value="1"/>
</dbReference>
<dbReference type="AlphaFoldDB" id="M2N4Y4"/>
<accession>M2N4Y4</accession>
<dbReference type="InterPro" id="IPR012941">
    <property type="entry name" value="Phe_hydrox_C_dim_dom"/>
</dbReference>
<dbReference type="InterPro" id="IPR050641">
    <property type="entry name" value="RIFMO-like"/>
</dbReference>
<evidence type="ECO:0000256" key="1">
    <source>
        <dbReference type="ARBA" id="ARBA00007801"/>
    </source>
</evidence>
<dbReference type="Pfam" id="PF01494">
    <property type="entry name" value="FAD_binding_3"/>
    <property type="match status" value="1"/>
</dbReference>
<protein>
    <recommendedName>
        <fullName evidence="9">FAD-binding domain-containing protein</fullName>
    </recommendedName>
</protein>
<dbReference type="KEGG" id="bcom:BAUCODRAFT_124812"/>
<dbReference type="GO" id="GO:0071949">
    <property type="term" value="F:FAD binding"/>
    <property type="evidence" value="ECO:0007669"/>
    <property type="project" value="InterPro"/>
</dbReference>
<dbReference type="InterPro" id="IPR038220">
    <property type="entry name" value="PHOX_C_sf"/>
</dbReference>